<dbReference type="PANTHER" id="PTHR30188:SF13">
    <property type="entry name" value="CONSERVED HYPOTHETICAL INTEGRAL MEMBRANE PROTEIN YRBE3B"/>
    <property type="match status" value="1"/>
</dbReference>
<evidence type="ECO:0000313" key="2">
    <source>
        <dbReference type="EMBL" id="CCF65886.1"/>
    </source>
</evidence>
<dbReference type="KEGG" id="ncy:NOCYR_5136"/>
<keyword evidence="1" id="KW-0812">Transmembrane</keyword>
<proteinExistence type="predicted"/>
<dbReference type="AlphaFoldDB" id="H6R562"/>
<keyword evidence="1" id="KW-0472">Membrane</keyword>
<dbReference type="Pfam" id="PF02405">
    <property type="entry name" value="MlaE"/>
    <property type="match status" value="1"/>
</dbReference>
<dbReference type="eggNOG" id="COG0767">
    <property type="taxonomic scope" value="Bacteria"/>
</dbReference>
<dbReference type="EMBL" id="FO082843">
    <property type="protein sequence ID" value="CCF65886.1"/>
    <property type="molecule type" value="Genomic_DNA"/>
</dbReference>
<dbReference type="InterPro" id="IPR030802">
    <property type="entry name" value="Permease_MalE"/>
</dbReference>
<dbReference type="GO" id="GO:0005548">
    <property type="term" value="F:phospholipid transporter activity"/>
    <property type="evidence" value="ECO:0007669"/>
    <property type="project" value="TreeGrafter"/>
</dbReference>
<protein>
    <submittedName>
        <fullName evidence="2">Putative YrbE family protein</fullName>
    </submittedName>
</protein>
<feature type="transmembrane region" description="Helical" evidence="1">
    <location>
        <begin position="216"/>
        <end position="237"/>
    </location>
</feature>
<dbReference type="Proteomes" id="UP000008190">
    <property type="component" value="Chromosome"/>
</dbReference>
<evidence type="ECO:0000313" key="3">
    <source>
        <dbReference type="Proteomes" id="UP000008190"/>
    </source>
</evidence>
<name>H6R562_NOCCG</name>
<reference evidence="2 3" key="1">
    <citation type="journal article" date="2012" name="J. Bacteriol.">
        <title>Genome sequence of the human- and animal-pathogenic strain Nocardia cyriacigeorgica GUH-2.</title>
        <authorList>
            <person name="Zoropogui A."/>
            <person name="Pujic P."/>
            <person name="Normand P."/>
            <person name="Barbe V."/>
            <person name="Beaman B."/>
            <person name="Beaman L."/>
            <person name="Boiron P."/>
            <person name="Colinon C."/>
            <person name="Deredjian A."/>
            <person name="Graindorge A."/>
            <person name="Mangenot S."/>
            <person name="Nazaret S."/>
            <person name="Neto M."/>
            <person name="Petit S."/>
            <person name="Roche D."/>
            <person name="Vallenet D."/>
            <person name="Rodriguez-Nava V."/>
            <person name="Richard Y."/>
            <person name="Cournoyer B."/>
            <person name="Blaha D."/>
        </authorList>
    </citation>
    <scope>NUCLEOTIDE SEQUENCE [LARGE SCALE GENOMIC DNA]</scope>
    <source>
        <strain evidence="2 3">GUH-2</strain>
    </source>
</reference>
<feature type="transmembrane region" description="Helical" evidence="1">
    <location>
        <begin position="258"/>
        <end position="278"/>
    </location>
</feature>
<evidence type="ECO:0000256" key="1">
    <source>
        <dbReference type="SAM" id="Phobius"/>
    </source>
</evidence>
<gene>
    <name evidence="2" type="ordered locus">NOCYR_5136</name>
</gene>
<organism evidence="2 3">
    <name type="scientific">Nocardia cyriacigeorgica (strain GUH-2)</name>
    <dbReference type="NCBI Taxonomy" id="1127134"/>
    <lineage>
        <taxon>Bacteria</taxon>
        <taxon>Bacillati</taxon>
        <taxon>Actinomycetota</taxon>
        <taxon>Actinomycetes</taxon>
        <taxon>Mycobacteriales</taxon>
        <taxon>Nocardiaceae</taxon>
        <taxon>Nocardia</taxon>
    </lineage>
</organism>
<sequence length="286" mass="29977">MTMAATHTPPLLRPLRALALPARLLAETGHKIFFLVRALAAIPLALRNYSREVLRLIADISWGNGTLVAGGGTAGVMLAMCAFGGMTVGIEAYTNLDILGIGQVTGAISALGSTREIAPILATQAFIVQAGCRFTAQLGAMRVSEEIDALESIAIRPMPYLVTTRIIASVIVAIPLYVAALAVSFISTALTVAVVGDVSDGTYQHYFQIFAVPTDLFYSILKVIVLVTLSIFIQCYYGYFATGGPEGVGVAAGRAIRLSIIVIVSANLVMSLAIWGTAVGSARLSG</sequence>
<dbReference type="STRING" id="1127134.NOCYR_5136"/>
<dbReference type="PANTHER" id="PTHR30188">
    <property type="entry name" value="ABC TRANSPORTER PERMEASE PROTEIN-RELATED"/>
    <property type="match status" value="1"/>
</dbReference>
<keyword evidence="1" id="KW-1133">Transmembrane helix</keyword>
<dbReference type="GO" id="GO:0043190">
    <property type="term" value="C:ATP-binding cassette (ABC) transporter complex"/>
    <property type="evidence" value="ECO:0007669"/>
    <property type="project" value="InterPro"/>
</dbReference>
<feature type="transmembrane region" description="Helical" evidence="1">
    <location>
        <begin position="166"/>
        <end position="196"/>
    </location>
</feature>
<accession>H6R562</accession>
<keyword evidence="3" id="KW-1185">Reference proteome</keyword>
<dbReference type="HOGENOM" id="CLU_045686_2_1_11"/>